<dbReference type="EMBL" id="LPNN01000004">
    <property type="protein sequence ID" value="OEJ89135.1"/>
    <property type="molecule type" value="Genomic_DNA"/>
</dbReference>
<evidence type="ECO:0000256" key="9">
    <source>
        <dbReference type="SAM" id="Phobius"/>
    </source>
</evidence>
<comment type="similarity">
    <text evidence="2">Belongs to the VTI1 family.</text>
</comment>
<evidence type="ECO:0000256" key="2">
    <source>
        <dbReference type="ARBA" id="ARBA00006108"/>
    </source>
</evidence>
<keyword evidence="7" id="KW-0175">Coiled coil</keyword>
<evidence type="ECO:0000313" key="12">
    <source>
        <dbReference type="Proteomes" id="UP000095358"/>
    </source>
</evidence>
<dbReference type="GO" id="GO:0012507">
    <property type="term" value="C:ER to Golgi transport vesicle membrane"/>
    <property type="evidence" value="ECO:0007669"/>
    <property type="project" value="TreeGrafter"/>
</dbReference>
<dbReference type="GO" id="GO:0006906">
    <property type="term" value="P:vesicle fusion"/>
    <property type="evidence" value="ECO:0007669"/>
    <property type="project" value="TreeGrafter"/>
</dbReference>
<keyword evidence="8 9" id="KW-0472">Membrane</keyword>
<keyword evidence="4 9" id="KW-0812">Transmembrane</keyword>
<dbReference type="GO" id="GO:0005789">
    <property type="term" value="C:endoplasmic reticulum membrane"/>
    <property type="evidence" value="ECO:0007669"/>
    <property type="project" value="TreeGrafter"/>
</dbReference>
<dbReference type="SMART" id="SM00397">
    <property type="entry name" value="t_SNARE"/>
    <property type="match status" value="1"/>
</dbReference>
<feature type="transmembrane region" description="Helical" evidence="9">
    <location>
        <begin position="189"/>
        <end position="207"/>
    </location>
</feature>
<accession>A0A1E5RQI6</accession>
<feature type="domain" description="T-SNARE coiled-coil homology" evidence="10">
    <location>
        <begin position="113"/>
        <end position="180"/>
    </location>
</feature>
<dbReference type="PANTHER" id="PTHR21230">
    <property type="entry name" value="VESICLE TRANSPORT V-SNARE PROTEIN VTI1-RELATED"/>
    <property type="match status" value="1"/>
</dbReference>
<dbReference type="FunFam" id="1.20.5.110:FF:000002">
    <property type="entry name" value="Vesicle transport through interaction with t-SNAREsB"/>
    <property type="match status" value="1"/>
</dbReference>
<dbReference type="AlphaFoldDB" id="A0A1E5RQI6"/>
<evidence type="ECO:0000259" key="10">
    <source>
        <dbReference type="SMART" id="SM00397"/>
    </source>
</evidence>
<dbReference type="GO" id="GO:0031902">
    <property type="term" value="C:late endosome membrane"/>
    <property type="evidence" value="ECO:0007669"/>
    <property type="project" value="TreeGrafter"/>
</dbReference>
<comment type="subcellular location">
    <subcellularLocation>
        <location evidence="1">Golgi apparatus membrane</location>
        <topology evidence="1">Single-pass type IV membrane protein</topology>
    </subcellularLocation>
</comment>
<keyword evidence="3" id="KW-0813">Transport</keyword>
<dbReference type="VEuPathDB" id="FungiDB:AWRI3580_g2281"/>
<evidence type="ECO:0000256" key="7">
    <source>
        <dbReference type="ARBA" id="ARBA00023054"/>
    </source>
</evidence>
<dbReference type="STRING" id="29833.A0A1E5RQI6"/>
<sequence>MNNLWNTYNSEFQITLKRTRELLSQQQNNITNDSIKTIESLKFDLENLLKNLDLESGNSQEERNLLREYKNILRNEINVEYEELVTEQKRRELLGNGREYTPYRDDDNMTDSLLNKNNQLLTETGNRLSNINDIVNDTTLVGNDILMNLKQQRETLENSRQTLYNSNTYIDNSLVTLKSMSRRLIANKYISYCIIVVLILMILLVLYNKF</sequence>
<gene>
    <name evidence="11" type="ORF">AWRI3580_g2281</name>
</gene>
<proteinExistence type="inferred from homology"/>
<dbReference type="GO" id="GO:0000149">
    <property type="term" value="F:SNARE binding"/>
    <property type="evidence" value="ECO:0007669"/>
    <property type="project" value="TreeGrafter"/>
</dbReference>
<reference evidence="12" key="1">
    <citation type="journal article" date="2016" name="Genome Announc.">
        <title>Genome sequences of three species of Hanseniaspora isolated from spontaneous wine fermentations.</title>
        <authorList>
            <person name="Sternes P.R."/>
            <person name="Lee D."/>
            <person name="Kutyna D.R."/>
            <person name="Borneman A.R."/>
        </authorList>
    </citation>
    <scope>NUCLEOTIDE SEQUENCE [LARGE SCALE GENOMIC DNA]</scope>
    <source>
        <strain evidence="12">AWRI3580</strain>
    </source>
</reference>
<dbReference type="GO" id="GO:0000139">
    <property type="term" value="C:Golgi membrane"/>
    <property type="evidence" value="ECO:0007669"/>
    <property type="project" value="UniProtKB-SubCell"/>
</dbReference>
<evidence type="ECO:0000256" key="4">
    <source>
        <dbReference type="ARBA" id="ARBA00022692"/>
    </source>
</evidence>
<dbReference type="Pfam" id="PF12352">
    <property type="entry name" value="V-SNARE_C"/>
    <property type="match status" value="1"/>
</dbReference>
<dbReference type="GO" id="GO:0005484">
    <property type="term" value="F:SNAP receptor activity"/>
    <property type="evidence" value="ECO:0007669"/>
    <property type="project" value="TreeGrafter"/>
</dbReference>
<dbReference type="InterPro" id="IPR000727">
    <property type="entry name" value="T_SNARE_dom"/>
</dbReference>
<protein>
    <submittedName>
        <fullName evidence="11">t-SNARE VTI1</fullName>
    </submittedName>
</protein>
<keyword evidence="6 9" id="KW-1133">Transmembrane helix</keyword>
<name>A0A1E5RQI6_HANUV</name>
<keyword evidence="12" id="KW-1185">Reference proteome</keyword>
<evidence type="ECO:0000256" key="1">
    <source>
        <dbReference type="ARBA" id="ARBA00004409"/>
    </source>
</evidence>
<evidence type="ECO:0000256" key="3">
    <source>
        <dbReference type="ARBA" id="ARBA00022448"/>
    </source>
</evidence>
<evidence type="ECO:0000256" key="8">
    <source>
        <dbReference type="ARBA" id="ARBA00023136"/>
    </source>
</evidence>
<dbReference type="Gene3D" id="1.20.5.110">
    <property type="match status" value="1"/>
</dbReference>
<comment type="caution">
    <text evidence="11">The sequence shown here is derived from an EMBL/GenBank/DDBJ whole genome shotgun (WGS) entry which is preliminary data.</text>
</comment>
<dbReference type="GO" id="GO:0031201">
    <property type="term" value="C:SNARE complex"/>
    <property type="evidence" value="ECO:0007669"/>
    <property type="project" value="TreeGrafter"/>
</dbReference>
<evidence type="ECO:0000256" key="6">
    <source>
        <dbReference type="ARBA" id="ARBA00022989"/>
    </source>
</evidence>
<dbReference type="Proteomes" id="UP000095358">
    <property type="component" value="Unassembled WGS sequence"/>
</dbReference>
<organism evidence="11 12">
    <name type="scientific">Hanseniaspora uvarum</name>
    <name type="common">Yeast</name>
    <name type="synonym">Kloeckera apiculata</name>
    <dbReference type="NCBI Taxonomy" id="29833"/>
    <lineage>
        <taxon>Eukaryota</taxon>
        <taxon>Fungi</taxon>
        <taxon>Dikarya</taxon>
        <taxon>Ascomycota</taxon>
        <taxon>Saccharomycotina</taxon>
        <taxon>Saccharomycetes</taxon>
        <taxon>Saccharomycodales</taxon>
        <taxon>Saccharomycodaceae</taxon>
        <taxon>Hanseniaspora</taxon>
    </lineage>
</organism>
<evidence type="ECO:0000256" key="5">
    <source>
        <dbReference type="ARBA" id="ARBA00022927"/>
    </source>
</evidence>
<dbReference type="OrthoDB" id="430637at2759"/>
<evidence type="ECO:0000313" key="11">
    <source>
        <dbReference type="EMBL" id="OEJ89135.1"/>
    </source>
</evidence>
<dbReference type="GO" id="GO:0015031">
    <property type="term" value="P:protein transport"/>
    <property type="evidence" value="ECO:0007669"/>
    <property type="project" value="UniProtKB-KW"/>
</dbReference>
<keyword evidence="5" id="KW-0653">Protein transport</keyword>
<dbReference type="SUPFAM" id="SSF58038">
    <property type="entry name" value="SNARE fusion complex"/>
    <property type="match status" value="1"/>
</dbReference>